<evidence type="ECO:0000256" key="3">
    <source>
        <dbReference type="ARBA" id="ARBA00022448"/>
    </source>
</evidence>
<dbReference type="InterPro" id="IPR001873">
    <property type="entry name" value="ENaC"/>
</dbReference>
<dbReference type="Pfam" id="PF00858">
    <property type="entry name" value="ASC"/>
    <property type="match status" value="1"/>
</dbReference>
<reference evidence="13" key="1">
    <citation type="submission" date="2020-11" db="EMBL/GenBank/DDBJ databases">
        <authorList>
            <person name="Tran Van P."/>
        </authorList>
    </citation>
    <scope>NUCLEOTIDE SEQUENCE</scope>
</reference>
<evidence type="ECO:0000256" key="1">
    <source>
        <dbReference type="ARBA" id="ARBA00004141"/>
    </source>
</evidence>
<evidence type="ECO:0000256" key="7">
    <source>
        <dbReference type="ARBA" id="ARBA00023053"/>
    </source>
</evidence>
<evidence type="ECO:0000256" key="11">
    <source>
        <dbReference type="ARBA" id="ARBA00023303"/>
    </source>
</evidence>
<sequence>MTVIGFPEGDEIWKERTFFDQKNGGYYKCFTYLRRWEQLPGPSDCQQRFLLDFDAITDSNNLSQMEVFVHDRREDFTNLGLLKPEQFVVVRNTITKLLIRPEIIQKQSRMENPCTMDESYSQTRCLEKCFWERIQTNPSLPCLFPSLMPKEVNLTKPECQTASAEIEQSQTLRKSMGAVMDQLWNCNCPERCSVTDYHILSDPTSACQTSGIENGKALLFYRFPSSRVPYSLEMGKLTLPDLVWNVGGIVSIYLGLSLIMLSDIIEQGCFNFPCRAFRRGNEIHGEND</sequence>
<protein>
    <submittedName>
        <fullName evidence="13">Uncharacterized protein</fullName>
    </submittedName>
</protein>
<dbReference type="EMBL" id="CAJPEV010001568">
    <property type="protein sequence ID" value="CAG0893320.1"/>
    <property type="molecule type" value="Genomic_DNA"/>
</dbReference>
<evidence type="ECO:0000256" key="10">
    <source>
        <dbReference type="ARBA" id="ARBA00023201"/>
    </source>
</evidence>
<keyword evidence="11 12" id="KW-0407">Ion channel</keyword>
<evidence type="ECO:0000256" key="8">
    <source>
        <dbReference type="ARBA" id="ARBA00023065"/>
    </source>
</evidence>
<comment type="subcellular location">
    <subcellularLocation>
        <location evidence="1">Membrane</location>
        <topology evidence="1">Multi-pass membrane protein</topology>
    </subcellularLocation>
</comment>
<evidence type="ECO:0000256" key="4">
    <source>
        <dbReference type="ARBA" id="ARBA00022461"/>
    </source>
</evidence>
<dbReference type="EMBL" id="LR901085">
    <property type="protein sequence ID" value="CAD7247752.1"/>
    <property type="molecule type" value="Genomic_DNA"/>
</dbReference>
<dbReference type="GO" id="GO:0005272">
    <property type="term" value="F:sodium channel activity"/>
    <property type="evidence" value="ECO:0007669"/>
    <property type="project" value="UniProtKB-KW"/>
</dbReference>
<dbReference type="AlphaFoldDB" id="A0A7R9A4V9"/>
<keyword evidence="5 12" id="KW-0812">Transmembrane</keyword>
<evidence type="ECO:0000256" key="2">
    <source>
        <dbReference type="ARBA" id="ARBA00007193"/>
    </source>
</evidence>
<gene>
    <name evidence="13" type="ORF">DSTB1V02_LOCUS7577</name>
</gene>
<keyword evidence="8 12" id="KW-0406">Ion transport</keyword>
<proteinExistence type="inferred from homology"/>
<dbReference type="GO" id="GO:0016020">
    <property type="term" value="C:membrane"/>
    <property type="evidence" value="ECO:0007669"/>
    <property type="project" value="UniProtKB-SubCell"/>
</dbReference>
<evidence type="ECO:0000256" key="9">
    <source>
        <dbReference type="ARBA" id="ARBA00023136"/>
    </source>
</evidence>
<evidence type="ECO:0000256" key="12">
    <source>
        <dbReference type="RuleBase" id="RU000679"/>
    </source>
</evidence>
<keyword evidence="14" id="KW-1185">Reference proteome</keyword>
<evidence type="ECO:0000256" key="6">
    <source>
        <dbReference type="ARBA" id="ARBA00022989"/>
    </source>
</evidence>
<organism evidence="13">
    <name type="scientific">Darwinula stevensoni</name>
    <dbReference type="NCBI Taxonomy" id="69355"/>
    <lineage>
        <taxon>Eukaryota</taxon>
        <taxon>Metazoa</taxon>
        <taxon>Ecdysozoa</taxon>
        <taxon>Arthropoda</taxon>
        <taxon>Crustacea</taxon>
        <taxon>Oligostraca</taxon>
        <taxon>Ostracoda</taxon>
        <taxon>Podocopa</taxon>
        <taxon>Podocopida</taxon>
        <taxon>Darwinulocopina</taxon>
        <taxon>Darwinuloidea</taxon>
        <taxon>Darwinulidae</taxon>
        <taxon>Darwinula</taxon>
    </lineage>
</organism>
<evidence type="ECO:0000313" key="13">
    <source>
        <dbReference type="EMBL" id="CAD7247752.1"/>
    </source>
</evidence>
<accession>A0A7R9A4V9</accession>
<keyword evidence="4 12" id="KW-0894">Sodium channel</keyword>
<comment type="similarity">
    <text evidence="2 12">Belongs to the amiloride-sensitive sodium channel (TC 1.A.6) family.</text>
</comment>
<evidence type="ECO:0000256" key="5">
    <source>
        <dbReference type="ARBA" id="ARBA00022692"/>
    </source>
</evidence>
<evidence type="ECO:0000313" key="14">
    <source>
        <dbReference type="Proteomes" id="UP000677054"/>
    </source>
</evidence>
<keyword evidence="9" id="KW-0472">Membrane</keyword>
<keyword evidence="6" id="KW-1133">Transmembrane helix</keyword>
<keyword evidence="3 12" id="KW-0813">Transport</keyword>
<keyword evidence="7" id="KW-0915">Sodium</keyword>
<name>A0A7R9A4V9_9CRUS</name>
<dbReference type="Proteomes" id="UP000677054">
    <property type="component" value="Unassembled WGS sequence"/>
</dbReference>
<keyword evidence="10 12" id="KW-0739">Sodium transport</keyword>
<dbReference type="OrthoDB" id="7939651at2759"/>